<feature type="non-terminal residue" evidence="3">
    <location>
        <position position="1"/>
    </location>
</feature>
<dbReference type="PROSITE" id="PS50005">
    <property type="entry name" value="TPR"/>
    <property type="match status" value="1"/>
</dbReference>
<reference evidence="4" key="1">
    <citation type="journal article" date="2012" name="Science">
        <title>The Paleozoic origin of enzymatic lignin decomposition reconstructed from 31 fungal genomes.</title>
        <authorList>
            <person name="Floudas D."/>
            <person name="Binder M."/>
            <person name="Riley R."/>
            <person name="Barry K."/>
            <person name="Blanchette R.A."/>
            <person name="Henrissat B."/>
            <person name="Martinez A.T."/>
            <person name="Otillar R."/>
            <person name="Spatafora J.W."/>
            <person name="Yadav J.S."/>
            <person name="Aerts A."/>
            <person name="Benoit I."/>
            <person name="Boyd A."/>
            <person name="Carlson A."/>
            <person name="Copeland A."/>
            <person name="Coutinho P.M."/>
            <person name="de Vries R.P."/>
            <person name="Ferreira P."/>
            <person name="Findley K."/>
            <person name="Foster B."/>
            <person name="Gaskell J."/>
            <person name="Glotzer D."/>
            <person name="Gorecki P."/>
            <person name="Heitman J."/>
            <person name="Hesse C."/>
            <person name="Hori C."/>
            <person name="Igarashi K."/>
            <person name="Jurgens J.A."/>
            <person name="Kallen N."/>
            <person name="Kersten P."/>
            <person name="Kohler A."/>
            <person name="Kuees U."/>
            <person name="Kumar T.K.A."/>
            <person name="Kuo A."/>
            <person name="LaButti K."/>
            <person name="Larrondo L.F."/>
            <person name="Lindquist E."/>
            <person name="Ling A."/>
            <person name="Lombard V."/>
            <person name="Lucas S."/>
            <person name="Lundell T."/>
            <person name="Martin R."/>
            <person name="McLaughlin D.J."/>
            <person name="Morgenstern I."/>
            <person name="Morin E."/>
            <person name="Murat C."/>
            <person name="Nagy L.G."/>
            <person name="Nolan M."/>
            <person name="Ohm R.A."/>
            <person name="Patyshakuliyeva A."/>
            <person name="Rokas A."/>
            <person name="Ruiz-Duenas F.J."/>
            <person name="Sabat G."/>
            <person name="Salamov A."/>
            <person name="Samejima M."/>
            <person name="Schmutz J."/>
            <person name="Slot J.C."/>
            <person name="St John F."/>
            <person name="Stenlid J."/>
            <person name="Sun H."/>
            <person name="Sun S."/>
            <person name="Syed K."/>
            <person name="Tsang A."/>
            <person name="Wiebenga A."/>
            <person name="Young D."/>
            <person name="Pisabarro A."/>
            <person name="Eastwood D.C."/>
            <person name="Martin F."/>
            <person name="Cullen D."/>
            <person name="Grigoriev I.V."/>
            <person name="Hibbett D.S."/>
        </authorList>
    </citation>
    <scope>NUCLEOTIDE SEQUENCE [LARGE SCALE GENOMIC DNA]</scope>
    <source>
        <strain evidence="4">HHB-11173 SS5</strain>
    </source>
</reference>
<protein>
    <recommendedName>
        <fullName evidence="2">CHAT domain-containing protein</fullName>
    </recommendedName>
</protein>
<proteinExistence type="predicted"/>
<dbReference type="InterPro" id="IPR024983">
    <property type="entry name" value="CHAT_dom"/>
</dbReference>
<dbReference type="Gene3D" id="1.25.40.10">
    <property type="entry name" value="Tetratricopeptide repeat domain"/>
    <property type="match status" value="2"/>
</dbReference>
<dbReference type="InterPro" id="IPR019734">
    <property type="entry name" value="TPR_rpt"/>
</dbReference>
<dbReference type="RefSeq" id="XP_007388214.1">
    <property type="nucleotide sequence ID" value="XM_007388152.1"/>
</dbReference>
<dbReference type="OrthoDB" id="9991317at2759"/>
<keyword evidence="4" id="KW-1185">Reference proteome</keyword>
<dbReference type="InterPro" id="IPR011990">
    <property type="entry name" value="TPR-like_helical_dom_sf"/>
</dbReference>
<name>R7S3H4_PUNST</name>
<accession>R7S3H4</accession>
<dbReference type="SUPFAM" id="SSF48452">
    <property type="entry name" value="TPR-like"/>
    <property type="match status" value="2"/>
</dbReference>
<keyword evidence="1" id="KW-0802">TPR repeat</keyword>
<feature type="domain" description="CHAT" evidence="2">
    <location>
        <begin position="591"/>
        <end position="880"/>
    </location>
</feature>
<evidence type="ECO:0000313" key="4">
    <source>
        <dbReference type="Proteomes" id="UP000054196"/>
    </source>
</evidence>
<dbReference type="Proteomes" id="UP000054196">
    <property type="component" value="Unassembled WGS sequence"/>
</dbReference>
<dbReference type="EMBL" id="JH687554">
    <property type="protein sequence ID" value="EIN04419.1"/>
    <property type="molecule type" value="Genomic_DNA"/>
</dbReference>
<dbReference type="SMART" id="SM00028">
    <property type="entry name" value="TPR"/>
    <property type="match status" value="2"/>
</dbReference>
<feature type="repeat" description="TPR" evidence="1">
    <location>
        <begin position="294"/>
        <end position="327"/>
    </location>
</feature>
<dbReference type="OMA" id="PFANKEV"/>
<dbReference type="Pfam" id="PF13374">
    <property type="entry name" value="TPR_10"/>
    <property type="match status" value="1"/>
</dbReference>
<evidence type="ECO:0000256" key="1">
    <source>
        <dbReference type="PROSITE-ProRule" id="PRU00339"/>
    </source>
</evidence>
<organism evidence="3 4">
    <name type="scientific">Punctularia strigosozonata (strain HHB-11173)</name>
    <name type="common">White-rot fungus</name>
    <dbReference type="NCBI Taxonomy" id="741275"/>
    <lineage>
        <taxon>Eukaryota</taxon>
        <taxon>Fungi</taxon>
        <taxon>Dikarya</taxon>
        <taxon>Basidiomycota</taxon>
        <taxon>Agaricomycotina</taxon>
        <taxon>Agaricomycetes</taxon>
        <taxon>Corticiales</taxon>
        <taxon>Punctulariaceae</taxon>
        <taxon>Punctularia</taxon>
    </lineage>
</organism>
<dbReference type="GeneID" id="18885641"/>
<gene>
    <name evidence="3" type="ORF">PUNSTDRAFT_76310</name>
</gene>
<dbReference type="HOGENOM" id="CLU_001305_5_1_1"/>
<dbReference type="Pfam" id="PF12770">
    <property type="entry name" value="CHAT"/>
    <property type="match status" value="1"/>
</dbReference>
<dbReference type="AlphaFoldDB" id="R7S3H4"/>
<sequence>REALSLLSVDHPLRPACLRNLGMVLHRRFQVTSSSEYLDEALRLQRDAATDAALVCADERHHHLSILGQHLWVRHMVAGDSNDLEEAVPLLREAVNLCPSSHIERETVLFRLSQGLHCRYRIKGELGDLEEALNVAKQALSKSMPGSSSRGYAIEAIATNLTERVFVASTVAADLDELVLLRREAHRINVLGQHSGWIEAENLANALRLRYLWSGDPADLEEAIELRRHALESRTDTNPHGWMTTGNRAADLYLRYKEYKRLDDLTEAIHPYRVVSQSTSVANPQHYDQYLSFAAALCTSAEALSQVSDLDEAIDFLTRVMELIPSDVRSRIQGAVRLLQIVEARHVVNTAGDAVVREQLVDIYASLVALLPRIAYFGVDLSSRLSALAVGQSVATTGSSHALHVHQTERAVEILEQGRAIFWTHALRLRSEFDTVPERYRDQLLLLAQQLERDTDISYGSADRKVVERAMVLRRKQSDTFASLIDQVRVLPGLDRFMLHDEYSLLAKAADKGPLVMLVSSAGAGYAIIIRTSRAPLSVSLPELTDAWVLDASSTWGSAVSQARSAVRERLHLAKVPIVSKSSVRANAAREILEGLWAKVTKPVLLALGLKVSRRLRPRVWWCPTGSTVHLPIHAAGTREESCSDYVVSSYIPTLGSLINARNNFEPVSKADIKTLLAAVPRPYAERWRDLISTPEEIRAVAEIMPSSAIIPLPPNENAMIDESNGLRARTLLDKLPGATILHLACHGLQDPENPLKSGFVMRDELVTIERLMPTPLPRAFLAFLSACETAKGDKDQPDQTIHLAATMLFAGFKSVIATLWSMEDIDGPMIARKVYADLFNDERGYLDPDDVPYALDAAVQELRRVYPEPSRWASYIHIGM</sequence>
<dbReference type="eggNOG" id="KOG4626">
    <property type="taxonomic scope" value="Eukaryota"/>
</dbReference>
<evidence type="ECO:0000313" key="3">
    <source>
        <dbReference type="EMBL" id="EIN04419.1"/>
    </source>
</evidence>
<evidence type="ECO:0000259" key="2">
    <source>
        <dbReference type="Pfam" id="PF12770"/>
    </source>
</evidence>
<dbReference type="KEGG" id="psq:PUNSTDRAFT_76310"/>